<protein>
    <submittedName>
        <fullName evidence="1">Uncharacterized protein</fullName>
    </submittedName>
</protein>
<sequence>MTSLPTRATSAIGAPITGGVMPTTAIRRLLLGLALLTTSTVGVLAETPADATAGDQDGVSAATAVYRTWATRVNVRINTADWRLCWNSPSVANCPSVIGQFNPGDDIYVICQQPGSQVVGGNPNWLLAFGAPTNDRPGWMASYYIAYPHNVLPDVPWCSPA</sequence>
<proteinExistence type="predicted"/>
<name>S5TUT3_9BACT</name>
<reference evidence="1" key="1">
    <citation type="journal article" date="2013" name="Proc. Natl. Acad. Sci. U.S.A.">
        <title>Mapping gene clusters within arrayed metagenomic libraries to expand the structural diversity of biomedically relevant natural products.</title>
        <authorList>
            <person name="Owen J.G."/>
            <person name="Reddy B.V."/>
            <person name="Ternei M.A."/>
            <person name="Charlop-Powers Z."/>
            <person name="Calle P.Y."/>
            <person name="Kim J.H."/>
            <person name="Brady S.F."/>
        </authorList>
    </citation>
    <scope>NUCLEOTIDE SEQUENCE</scope>
</reference>
<accession>S5TUT3</accession>
<organism evidence="1">
    <name type="scientific">uncultured bacterium esnapd14</name>
    <dbReference type="NCBI Taxonomy" id="1366594"/>
    <lineage>
        <taxon>Bacteria</taxon>
        <taxon>environmental samples</taxon>
    </lineage>
</organism>
<dbReference type="AlphaFoldDB" id="S5TUT3"/>
<dbReference type="EMBL" id="KF264553">
    <property type="protein sequence ID" value="AGS49726.1"/>
    <property type="molecule type" value="Genomic_DNA"/>
</dbReference>
<evidence type="ECO:0000313" key="1">
    <source>
        <dbReference type="EMBL" id="AGS49726.1"/>
    </source>
</evidence>